<feature type="domain" description="Pseudouridine synthase RsuA/RluA-like" evidence="10">
    <location>
        <begin position="10"/>
        <end position="160"/>
    </location>
</feature>
<protein>
    <recommendedName>
        <fullName evidence="6">tRNA pseudouridine synthase C</fullName>
        <ecNumber evidence="5">5.4.99.26</ecNumber>
    </recommendedName>
    <alternativeName>
        <fullName evidence="8">tRNA pseudouridine(65) synthase</fullName>
    </alternativeName>
    <alternativeName>
        <fullName evidence="9">tRNA pseudouridylate synthase C</fullName>
    </alternativeName>
    <alternativeName>
        <fullName evidence="7">tRNA-uridine isomerase C</fullName>
    </alternativeName>
</protein>
<dbReference type="InterPro" id="IPR020103">
    <property type="entry name" value="PsdUridine_synth_cat_dom_sf"/>
</dbReference>
<comment type="caution">
    <text evidence="11">The sequence shown here is derived from an EMBL/GenBank/DDBJ whole genome shotgun (WGS) entry which is preliminary data.</text>
</comment>
<sequence>MLEIIYQDEHFVAINKPNGLLVHRTRIAEEVKTFALQLLRDQMGQRVYPLHRLDRPTSGVLLFGLHKEAAQLLMPAFESREVEKSYLAIVRGYAPEEGTIDHPLKEETYKEHQAAVTYFKRIATIELPIHVNRYPTSRYSLVHVQPLTGRMHQIRKHFAHIRHYIVGDKKHGDWRHNQMFRETLDSPGMKLHAWKLSFVHPFSGKHTQLTAPLPPHFKNICNQFGWTELIK</sequence>
<dbReference type="Proteomes" id="UP001168528">
    <property type="component" value="Unassembled WGS sequence"/>
</dbReference>
<evidence type="ECO:0000256" key="3">
    <source>
        <dbReference type="ARBA" id="ARBA00036607"/>
    </source>
</evidence>
<dbReference type="EC" id="5.4.99.26" evidence="5"/>
<evidence type="ECO:0000259" key="10">
    <source>
        <dbReference type="Pfam" id="PF00849"/>
    </source>
</evidence>
<dbReference type="PANTHER" id="PTHR21600">
    <property type="entry name" value="MITOCHONDRIAL RNA PSEUDOURIDINE SYNTHASE"/>
    <property type="match status" value="1"/>
</dbReference>
<proteinExistence type="predicted"/>
<evidence type="ECO:0000256" key="2">
    <source>
        <dbReference type="ARBA" id="ARBA00023235"/>
    </source>
</evidence>
<name>A0ABT8RAV4_9BACT</name>
<dbReference type="EMBL" id="JAUKPO010000016">
    <property type="protein sequence ID" value="MDO1449134.1"/>
    <property type="molecule type" value="Genomic_DNA"/>
</dbReference>
<comment type="catalytic activity">
    <reaction evidence="3">
        <text>uridine(65) in tRNA = pseudouridine(65) in tRNA</text>
        <dbReference type="Rhea" id="RHEA:42536"/>
        <dbReference type="Rhea" id="RHEA-COMP:10103"/>
        <dbReference type="Rhea" id="RHEA-COMP:10104"/>
        <dbReference type="ChEBI" id="CHEBI:65314"/>
        <dbReference type="ChEBI" id="CHEBI:65315"/>
        <dbReference type="EC" id="5.4.99.26"/>
    </reaction>
</comment>
<evidence type="ECO:0000313" key="12">
    <source>
        <dbReference type="Proteomes" id="UP001168528"/>
    </source>
</evidence>
<dbReference type="Gene3D" id="3.30.2350.10">
    <property type="entry name" value="Pseudouridine synthase"/>
    <property type="match status" value="1"/>
</dbReference>
<comment type="function">
    <text evidence="4">Responsible for synthesis of pseudouridine from uracil-65 in transfer RNAs.</text>
</comment>
<evidence type="ECO:0000256" key="7">
    <source>
        <dbReference type="ARBA" id="ARBA00041803"/>
    </source>
</evidence>
<evidence type="ECO:0000256" key="4">
    <source>
        <dbReference type="ARBA" id="ARBA00037670"/>
    </source>
</evidence>
<accession>A0ABT8RAV4</accession>
<gene>
    <name evidence="11" type="ORF">Q0590_22850</name>
</gene>
<keyword evidence="12" id="KW-1185">Reference proteome</keyword>
<evidence type="ECO:0000256" key="8">
    <source>
        <dbReference type="ARBA" id="ARBA00041975"/>
    </source>
</evidence>
<evidence type="ECO:0000256" key="6">
    <source>
        <dbReference type="ARBA" id="ARBA00040675"/>
    </source>
</evidence>
<keyword evidence="1" id="KW-0819">tRNA processing</keyword>
<dbReference type="SUPFAM" id="SSF55120">
    <property type="entry name" value="Pseudouridine synthase"/>
    <property type="match status" value="1"/>
</dbReference>
<keyword evidence="2" id="KW-0413">Isomerase</keyword>
<reference evidence="11" key="1">
    <citation type="submission" date="2023-07" db="EMBL/GenBank/DDBJ databases">
        <title>The genome sequence of Rhodocytophaga aerolata KACC 12507.</title>
        <authorList>
            <person name="Zhang X."/>
        </authorList>
    </citation>
    <scope>NUCLEOTIDE SEQUENCE</scope>
    <source>
        <strain evidence="11">KACC 12507</strain>
    </source>
</reference>
<evidence type="ECO:0000313" key="11">
    <source>
        <dbReference type="EMBL" id="MDO1449134.1"/>
    </source>
</evidence>
<evidence type="ECO:0000256" key="9">
    <source>
        <dbReference type="ARBA" id="ARBA00043049"/>
    </source>
</evidence>
<dbReference type="InterPro" id="IPR006145">
    <property type="entry name" value="PsdUridine_synth_RsuA/RluA"/>
</dbReference>
<dbReference type="RefSeq" id="WP_302039935.1">
    <property type="nucleotide sequence ID" value="NZ_JAUKPO010000016.1"/>
</dbReference>
<dbReference type="PANTHER" id="PTHR21600:SF56">
    <property type="entry name" value="TRNA PSEUDOURIDINE SYNTHASE C"/>
    <property type="match status" value="1"/>
</dbReference>
<evidence type="ECO:0000256" key="1">
    <source>
        <dbReference type="ARBA" id="ARBA00022694"/>
    </source>
</evidence>
<dbReference type="Pfam" id="PF00849">
    <property type="entry name" value="PseudoU_synth_2"/>
    <property type="match status" value="1"/>
</dbReference>
<dbReference type="PROSITE" id="PS01129">
    <property type="entry name" value="PSI_RLU"/>
    <property type="match status" value="1"/>
</dbReference>
<dbReference type="InterPro" id="IPR006224">
    <property type="entry name" value="PsdUridine_synth_RluA-like_CS"/>
</dbReference>
<organism evidence="11 12">
    <name type="scientific">Rhodocytophaga aerolata</name>
    <dbReference type="NCBI Taxonomy" id="455078"/>
    <lineage>
        <taxon>Bacteria</taxon>
        <taxon>Pseudomonadati</taxon>
        <taxon>Bacteroidota</taxon>
        <taxon>Cytophagia</taxon>
        <taxon>Cytophagales</taxon>
        <taxon>Rhodocytophagaceae</taxon>
        <taxon>Rhodocytophaga</taxon>
    </lineage>
</organism>
<evidence type="ECO:0000256" key="5">
    <source>
        <dbReference type="ARBA" id="ARBA00038943"/>
    </source>
</evidence>
<dbReference type="InterPro" id="IPR050188">
    <property type="entry name" value="RluA_PseudoU_synthase"/>
</dbReference>